<dbReference type="PROSITE" id="PS50088">
    <property type="entry name" value="ANK_REPEAT"/>
    <property type="match status" value="5"/>
</dbReference>
<dbReference type="SUPFAM" id="SSF53300">
    <property type="entry name" value="vWA-like"/>
    <property type="match status" value="1"/>
</dbReference>
<reference evidence="1" key="1">
    <citation type="journal article" date="2020" name="Nature">
        <title>Giant virus diversity and host interactions through global metagenomics.</title>
        <authorList>
            <person name="Schulz F."/>
            <person name="Roux S."/>
            <person name="Paez-Espino D."/>
            <person name="Jungbluth S."/>
            <person name="Walsh D.A."/>
            <person name="Denef V.J."/>
            <person name="McMahon K.D."/>
            <person name="Konstantinidis K.T."/>
            <person name="Eloe-Fadrosh E.A."/>
            <person name="Kyrpides N.C."/>
            <person name="Woyke T."/>
        </authorList>
    </citation>
    <scope>NUCLEOTIDE SEQUENCE</scope>
    <source>
        <strain evidence="1">GVMAG-M-3300005589-24</strain>
    </source>
</reference>
<dbReference type="Gene3D" id="3.90.176.10">
    <property type="entry name" value="Toxin ADP-ribosyltransferase, Chain A, domain 1"/>
    <property type="match status" value="1"/>
</dbReference>
<dbReference type="EMBL" id="MN738876">
    <property type="protein sequence ID" value="QHT29290.1"/>
    <property type="molecule type" value="Genomic_DNA"/>
</dbReference>
<dbReference type="Gene3D" id="1.25.40.20">
    <property type="entry name" value="Ankyrin repeat-containing domain"/>
    <property type="match status" value="3"/>
</dbReference>
<dbReference type="PANTHER" id="PTHR24118:SF99">
    <property type="entry name" value="POTE ANKYRIN DOMAIN FAMILY MEMBER 3C-RELATED"/>
    <property type="match status" value="1"/>
</dbReference>
<dbReference type="Gene3D" id="3.30.40.10">
    <property type="entry name" value="Zinc/RING finger domain, C3HC4 (zinc finger)"/>
    <property type="match status" value="1"/>
</dbReference>
<accession>A0A6C0ELT1</accession>
<dbReference type="InterPro" id="IPR002110">
    <property type="entry name" value="Ankyrin_rpt"/>
</dbReference>
<sequence length="1356" mass="153245">MENLVNDLSCPISLELLQDPIRVRCCGKAFSRQSLIDYNSRRCPSCNGEMGIDPATVERDIMLAGMVETIQGRVPVVELKEHRWSCDVTKVSDSTDMCEVKLYVEDAKFSVRPCLFIAVVDCSGSMSGNPYKQVLTALRHIYHLSQHNSSVKLMMISYESSAKIINTPEEYKICGGTNFRAAFEAVNQLLSRYICSDENKHAVNNVSSVTIAFLTDGQDQSYNRERLVPEFREMLRRRWGDNPLSVHTIGFSRNCDRDLLEGMRESGNIPGTFRYAEPGENDDELCNKLTGVFNIGSQSSTVPIRLTINGERQDIRLPVDSEKYGCHSFWKKFDSPPHITVSSQHDNDTVVPVKFHSPSEVVLERWLAKLTDQLASTVLEFSNGSFTPNIKELWCALTNQKIETLMDITTESSLTERLTFLSQQVSALSNGELINVGKLSDLRFGSMFSDQVPPLPQVQTVCPQPSKPKLTQEAYNEQHLPRYNRNNKDSGRNDLQKAITSLECNKVPDNLKALIQNATMDDMMHVDHDGNNTLHLTAYCGHSEVIRELIKRFPDLPLDTPNRQGETAVTIAIKKRGFHFTLGFLLDAGATLPRRKSLQRFAVENDYTITAEIISGMGETSTTVDHSMKLSYVKFTYQRAMKSGKEINPEQYLDVFLAKGDKDMAEKMIVEHNAQATVDMLNDYCIPKKADDPETDRYLELAKLLLYHFPHLIHEKKKPDMETPLLTASNRGSRPHVRYFLSLGAKVDEPNEKLNTPLWIATFKRYPCIIDELLDAGADIERANEKGNRPIYGICERGSVKIAEKLISRGADITYKNINGDTTILLCTRNGQHETLQFLLNYVDEEFVNFKAHIDGFNAIMASAEQDRPECMRVLFEYGIDLNQKTDSNNEIIADATPLHIAAYYGREEATKMLIKLGADLNVTDAHGQTPLHTAVIQGHIGVIKSLRRAGIDQTVVDKYGNRAQAYCRNRKDIRRVLVDPALDIIMKLSKGGFDREENVIACQLLRDHTGVEGCCTPASAIDILGDDGTTPLTQAVIHSNFDVVQTMVDLGANICQAQFWASVVNNPRIIKIVGKSDTDLSLIRRYSNILFLGRPPKYTPSRTNTIGVRMSDLANAVVYNEDYAQIWSNLIMHKEQPRFRCDYLELDEQTVWDARVHLISVFGKQDSLKHLIDPSQAMAITLFTNNVIVPRSINGVLLGTELITEEVKEYTKHLFSALQSLPPYVGEVFMGVDKVDRRLFEIGQEFCWPRFVSCSTLWRVATENCPSFTTKAKKGTIFAIRSKTGRFVGQYSQFGFDAEVLFLPRTKFRVNNWYRGDVFALGQPNIREHTFSLEDEDIERLRHSERAMIIELVEI</sequence>
<dbReference type="PROSITE" id="PS50297">
    <property type="entry name" value="ANK_REP_REGION"/>
    <property type="match status" value="3"/>
</dbReference>
<dbReference type="PROSITE" id="PS51996">
    <property type="entry name" value="TR_MART"/>
    <property type="match status" value="1"/>
</dbReference>
<dbReference type="Gene3D" id="3.40.50.410">
    <property type="entry name" value="von Willebrand factor, type A domain"/>
    <property type="match status" value="1"/>
</dbReference>
<evidence type="ECO:0000313" key="1">
    <source>
        <dbReference type="EMBL" id="QHT29290.1"/>
    </source>
</evidence>
<dbReference type="InterPro" id="IPR036465">
    <property type="entry name" value="vWFA_dom_sf"/>
</dbReference>
<dbReference type="SMART" id="SM00248">
    <property type="entry name" value="ANK"/>
    <property type="match status" value="10"/>
</dbReference>
<dbReference type="Pfam" id="PF12796">
    <property type="entry name" value="Ank_2"/>
    <property type="match status" value="4"/>
</dbReference>
<dbReference type="InterPro" id="IPR013083">
    <property type="entry name" value="Znf_RING/FYVE/PHD"/>
</dbReference>
<evidence type="ECO:0008006" key="2">
    <source>
        <dbReference type="Google" id="ProtNLM"/>
    </source>
</evidence>
<organism evidence="1">
    <name type="scientific">viral metagenome</name>
    <dbReference type="NCBI Taxonomy" id="1070528"/>
    <lineage>
        <taxon>unclassified sequences</taxon>
        <taxon>metagenomes</taxon>
        <taxon>organismal metagenomes</taxon>
    </lineage>
</organism>
<dbReference type="GO" id="GO:0005634">
    <property type="term" value="C:nucleus"/>
    <property type="evidence" value="ECO:0007669"/>
    <property type="project" value="TreeGrafter"/>
</dbReference>
<dbReference type="CDD" id="cd16452">
    <property type="entry name" value="SP-RING-like"/>
    <property type="match status" value="1"/>
</dbReference>
<dbReference type="SUPFAM" id="SSF57850">
    <property type="entry name" value="RING/U-box"/>
    <property type="match status" value="1"/>
</dbReference>
<dbReference type="CDD" id="cd00198">
    <property type="entry name" value="vWFA"/>
    <property type="match status" value="1"/>
</dbReference>
<dbReference type="SUPFAM" id="SSF48403">
    <property type="entry name" value="Ankyrin repeat"/>
    <property type="match status" value="3"/>
</dbReference>
<proteinExistence type="predicted"/>
<dbReference type="InterPro" id="IPR036770">
    <property type="entry name" value="Ankyrin_rpt-contain_sf"/>
</dbReference>
<dbReference type="GO" id="GO:0005737">
    <property type="term" value="C:cytoplasm"/>
    <property type="evidence" value="ECO:0007669"/>
    <property type="project" value="TreeGrafter"/>
</dbReference>
<protein>
    <recommendedName>
        <fullName evidence="2">NAD(+)--protein-arginine ADP-ribosyltransferase</fullName>
    </recommendedName>
</protein>
<dbReference type="PANTHER" id="PTHR24118">
    <property type="entry name" value="POTE ANKYRIN DOMAIN"/>
    <property type="match status" value="1"/>
</dbReference>
<dbReference type="SUPFAM" id="SSF56399">
    <property type="entry name" value="ADP-ribosylation"/>
    <property type="match status" value="1"/>
</dbReference>
<name>A0A6C0ELT1_9ZZZZ</name>